<dbReference type="InterPro" id="IPR032710">
    <property type="entry name" value="NTF2-like_dom_sf"/>
</dbReference>
<reference evidence="1 2" key="1">
    <citation type="submission" date="2013-03" db="EMBL/GenBank/DDBJ databases">
        <title>The Genome Sequence of Capronia epimyces CBS 606.96.</title>
        <authorList>
            <consortium name="The Broad Institute Genomics Platform"/>
            <person name="Cuomo C."/>
            <person name="de Hoog S."/>
            <person name="Gorbushina A."/>
            <person name="Walker B."/>
            <person name="Young S.K."/>
            <person name="Zeng Q."/>
            <person name="Gargeya S."/>
            <person name="Fitzgerald M."/>
            <person name="Haas B."/>
            <person name="Abouelleil A."/>
            <person name="Allen A.W."/>
            <person name="Alvarado L."/>
            <person name="Arachchi H.M."/>
            <person name="Berlin A.M."/>
            <person name="Chapman S.B."/>
            <person name="Gainer-Dewar J."/>
            <person name="Goldberg J."/>
            <person name="Griggs A."/>
            <person name="Gujja S."/>
            <person name="Hansen M."/>
            <person name="Howarth C."/>
            <person name="Imamovic A."/>
            <person name="Ireland A."/>
            <person name="Larimer J."/>
            <person name="McCowan C."/>
            <person name="Murphy C."/>
            <person name="Pearson M."/>
            <person name="Poon T.W."/>
            <person name="Priest M."/>
            <person name="Roberts A."/>
            <person name="Saif S."/>
            <person name="Shea T."/>
            <person name="Sisk P."/>
            <person name="Sykes S."/>
            <person name="Wortman J."/>
            <person name="Nusbaum C."/>
            <person name="Birren B."/>
        </authorList>
    </citation>
    <scope>NUCLEOTIDE SEQUENCE [LARGE SCALE GENOMIC DNA]</scope>
    <source>
        <strain evidence="1 2">CBS 606.96</strain>
    </source>
</reference>
<dbReference type="EMBL" id="AMGY01000003">
    <property type="protein sequence ID" value="EXJ86964.1"/>
    <property type="molecule type" value="Genomic_DNA"/>
</dbReference>
<comment type="caution">
    <text evidence="1">The sequence shown here is derived from an EMBL/GenBank/DDBJ whole genome shotgun (WGS) entry which is preliminary data.</text>
</comment>
<name>W9YXE3_9EURO</name>
<dbReference type="PANTHER" id="PTHR38436">
    <property type="entry name" value="POLYKETIDE CYCLASE SNOAL-LIKE DOMAIN"/>
    <property type="match status" value="1"/>
</dbReference>
<dbReference type="HOGENOM" id="CLU_053293_0_0_1"/>
<dbReference type="Gene3D" id="3.10.450.50">
    <property type="match status" value="2"/>
</dbReference>
<dbReference type="GeneID" id="19168043"/>
<dbReference type="eggNOG" id="ENOG502T7DE">
    <property type="taxonomic scope" value="Eukaryota"/>
</dbReference>
<dbReference type="GO" id="GO:0030638">
    <property type="term" value="P:polyketide metabolic process"/>
    <property type="evidence" value="ECO:0007669"/>
    <property type="project" value="InterPro"/>
</dbReference>
<dbReference type="InterPro" id="IPR009959">
    <property type="entry name" value="Cyclase_SnoaL-like"/>
</dbReference>
<evidence type="ECO:0000313" key="1">
    <source>
        <dbReference type="EMBL" id="EXJ86964.1"/>
    </source>
</evidence>
<dbReference type="SUPFAM" id="SSF54427">
    <property type="entry name" value="NTF2-like"/>
    <property type="match status" value="2"/>
</dbReference>
<dbReference type="OrthoDB" id="3429435at2759"/>
<evidence type="ECO:0008006" key="3">
    <source>
        <dbReference type="Google" id="ProtNLM"/>
    </source>
</evidence>
<dbReference type="Proteomes" id="UP000019478">
    <property type="component" value="Unassembled WGS sequence"/>
</dbReference>
<gene>
    <name evidence="1" type="ORF">A1O3_03918</name>
</gene>
<organism evidence="1 2">
    <name type="scientific">Capronia epimyces CBS 606.96</name>
    <dbReference type="NCBI Taxonomy" id="1182542"/>
    <lineage>
        <taxon>Eukaryota</taxon>
        <taxon>Fungi</taxon>
        <taxon>Dikarya</taxon>
        <taxon>Ascomycota</taxon>
        <taxon>Pezizomycotina</taxon>
        <taxon>Eurotiomycetes</taxon>
        <taxon>Chaetothyriomycetidae</taxon>
        <taxon>Chaetothyriales</taxon>
        <taxon>Herpotrichiellaceae</taxon>
        <taxon>Capronia</taxon>
    </lineage>
</organism>
<protein>
    <recommendedName>
        <fullName evidence="3">SnoaL-like domain-containing protein</fullName>
    </recommendedName>
</protein>
<dbReference type="RefSeq" id="XP_007732243.1">
    <property type="nucleotide sequence ID" value="XM_007734053.1"/>
</dbReference>
<dbReference type="AlphaFoldDB" id="W9YXE3"/>
<evidence type="ECO:0000313" key="2">
    <source>
        <dbReference type="Proteomes" id="UP000019478"/>
    </source>
</evidence>
<accession>W9YXE3</accession>
<proteinExistence type="predicted"/>
<dbReference type="Pfam" id="PF07366">
    <property type="entry name" value="SnoaL"/>
    <property type="match status" value="2"/>
</dbReference>
<sequence>MSSTSAADDRSVASTPKGSAAVLQVERRDYVDLVPTQRERVHSMDGFDDVYTDIVDYIVRCTHRIWDERDIGLIYTHYTNNCVLYSTMATLYDRESVVRDTIQRLVTFPDRAVMATQVVWDGDDKDGFYTSHLVTGTTRHTQSGQFGPATGKTVVNRVMADCMIYQNRIYREWVIADNMATIKQLGLDPTPFARDAAQELFDKGLTAVDIGDNRRTLGQAPPVDEPDTSLAHNDLEVETLSWLHHVFNRRMFGRIEKVYAPNAQYHGPKMVELYGPAAVMHQHLSLLGSIPDAVYMPQHICSTPCEEGGVKVAVRWVMEGHHLGYGILSELGKPTGQRLQILGVSHYHYKNGRIVDEWNVYDELSLLMQIELGKMVAAAERNGSAV</sequence>
<keyword evidence="2" id="KW-1185">Reference proteome</keyword>
<dbReference type="PANTHER" id="PTHR38436:SF1">
    <property type="entry name" value="ESTER CYCLASE"/>
    <property type="match status" value="1"/>
</dbReference>